<name>A0ABT0JZG0_9ACTN</name>
<keyword evidence="4" id="KW-1185">Reference proteome</keyword>
<evidence type="ECO:0000256" key="2">
    <source>
        <dbReference type="SAM" id="Phobius"/>
    </source>
</evidence>
<organism evidence="3 4">
    <name type="scientific">Frankia umida</name>
    <dbReference type="NCBI Taxonomy" id="573489"/>
    <lineage>
        <taxon>Bacteria</taxon>
        <taxon>Bacillati</taxon>
        <taxon>Actinomycetota</taxon>
        <taxon>Actinomycetes</taxon>
        <taxon>Frankiales</taxon>
        <taxon>Frankiaceae</taxon>
        <taxon>Frankia</taxon>
    </lineage>
</organism>
<keyword evidence="2" id="KW-0472">Membrane</keyword>
<reference evidence="3 4" key="1">
    <citation type="submission" date="2022-04" db="EMBL/GenBank/DDBJ databases">
        <title>Genome diversity in the genus Frankia.</title>
        <authorList>
            <person name="Carlos-Shanley C."/>
            <person name="Hahn D."/>
        </authorList>
    </citation>
    <scope>NUCLEOTIDE SEQUENCE [LARGE SCALE GENOMIC DNA]</scope>
    <source>
        <strain evidence="3 4">Ag45/Mut15</strain>
    </source>
</reference>
<gene>
    <name evidence="3" type="ORF">MXD59_11520</name>
</gene>
<comment type="caution">
    <text evidence="3">The sequence shown here is derived from an EMBL/GenBank/DDBJ whole genome shotgun (WGS) entry which is preliminary data.</text>
</comment>
<dbReference type="RefSeq" id="WP_248824670.1">
    <property type="nucleotide sequence ID" value="NZ_JALKFT010000009.1"/>
</dbReference>
<accession>A0ABT0JZG0</accession>
<evidence type="ECO:0000313" key="4">
    <source>
        <dbReference type="Proteomes" id="UP001201873"/>
    </source>
</evidence>
<proteinExistence type="predicted"/>
<feature type="transmembrane region" description="Helical" evidence="2">
    <location>
        <begin position="6"/>
        <end position="29"/>
    </location>
</feature>
<protein>
    <submittedName>
        <fullName evidence="3">Uncharacterized protein</fullName>
    </submittedName>
</protein>
<keyword evidence="2" id="KW-0812">Transmembrane</keyword>
<feature type="region of interest" description="Disordered" evidence="1">
    <location>
        <begin position="63"/>
        <end position="104"/>
    </location>
</feature>
<dbReference type="Proteomes" id="UP001201873">
    <property type="component" value="Unassembled WGS sequence"/>
</dbReference>
<dbReference type="EMBL" id="JALKFT010000009">
    <property type="protein sequence ID" value="MCK9876393.1"/>
    <property type="molecule type" value="Genomic_DNA"/>
</dbReference>
<feature type="compositionally biased region" description="Basic and acidic residues" evidence="1">
    <location>
        <begin position="71"/>
        <end position="88"/>
    </location>
</feature>
<evidence type="ECO:0000256" key="1">
    <source>
        <dbReference type="SAM" id="MobiDB-lite"/>
    </source>
</evidence>
<keyword evidence="2" id="KW-1133">Transmembrane helix</keyword>
<evidence type="ECO:0000313" key="3">
    <source>
        <dbReference type="EMBL" id="MCK9876393.1"/>
    </source>
</evidence>
<sequence>MNTEFAWGRILYAILILVTMFLVPVIVVWRDQRRDLRRFGPDATSRPVRYAPDGQAYREGLAMPFSVTQPEPRKAESATGKTVEDAPEARTAPIARVGGGSRGR</sequence>